<dbReference type="Pfam" id="PF00535">
    <property type="entry name" value="Glycos_transf_2"/>
    <property type="match status" value="1"/>
</dbReference>
<dbReference type="PANTHER" id="PTHR43685:SF2">
    <property type="entry name" value="GLYCOSYLTRANSFERASE 2-LIKE DOMAIN-CONTAINING PROTEIN"/>
    <property type="match status" value="1"/>
</dbReference>
<organism evidence="2 3">
    <name type="scientific">Croceibacterium atlanticum</name>
    <dbReference type="NCBI Taxonomy" id="1267766"/>
    <lineage>
        <taxon>Bacteria</taxon>
        <taxon>Pseudomonadati</taxon>
        <taxon>Pseudomonadota</taxon>
        <taxon>Alphaproteobacteria</taxon>
        <taxon>Sphingomonadales</taxon>
        <taxon>Erythrobacteraceae</taxon>
        <taxon>Croceibacterium</taxon>
    </lineage>
</organism>
<name>A0A0F7KT74_9SPHN</name>
<protein>
    <submittedName>
        <fullName evidence="2">Glycosyltransferase EpsE</fullName>
        <ecNumber evidence="2">2.4.-.-</ecNumber>
    </submittedName>
</protein>
<reference evidence="2" key="1">
    <citation type="submission" date="2015-05" db="EMBL/GenBank/DDBJ databases">
        <title>The complete genome of Altererythrobacter atlanticus strain 26DY36.</title>
        <authorList>
            <person name="Wu Y.-H."/>
            <person name="Cheng H."/>
            <person name="Wu X.-W."/>
        </authorList>
    </citation>
    <scope>NUCLEOTIDE SEQUENCE [LARGE SCALE GENOMIC DNA]</scope>
    <source>
        <strain evidence="2">26DY36</strain>
    </source>
</reference>
<dbReference type="InterPro" id="IPR050834">
    <property type="entry name" value="Glycosyltransf_2"/>
</dbReference>
<keyword evidence="3" id="KW-1185">Reference proteome</keyword>
<dbReference type="EMBL" id="CP011452">
    <property type="protein sequence ID" value="AKH42799.1"/>
    <property type="molecule type" value="Genomic_DNA"/>
</dbReference>
<keyword evidence="2" id="KW-0808">Transferase</keyword>
<dbReference type="SUPFAM" id="SSF53448">
    <property type="entry name" value="Nucleotide-diphospho-sugar transferases"/>
    <property type="match status" value="1"/>
</dbReference>
<evidence type="ECO:0000313" key="3">
    <source>
        <dbReference type="Proteomes" id="UP000034392"/>
    </source>
</evidence>
<dbReference type="PANTHER" id="PTHR43685">
    <property type="entry name" value="GLYCOSYLTRANSFERASE"/>
    <property type="match status" value="1"/>
</dbReference>
<dbReference type="InterPro" id="IPR029044">
    <property type="entry name" value="Nucleotide-diphossugar_trans"/>
</dbReference>
<sequence length="331" mass="35995">MPSGPSITVIIAAYNAADTIGRALASALASPHVTEVVVVDDASSDDTLRAAQDAGGGDARLKILQQDRNRGPSAARNRALEESTAPYIAVLDADDYFLPGRFEAMLREPDWDLCADNILFVANGADDGVVAVAQANPAAHSHPCDVSFETFVLGNISQKGRWRGELGFLKTVLRREFLDRHDLRYDENCRLGEDFLLYAQALAKGGRFKVIGQCGYAALLRDNSLSARHGTGELKASLDAQNHMLGSLCLTPSQASALRKHRNSTRRKWIHRAVLDEKNQYGLLRGVIAAATRPSAAVDIMADYTSRPSGPDTQQRFLLSPLDLERIRQGA</sequence>
<dbReference type="GO" id="GO:0016757">
    <property type="term" value="F:glycosyltransferase activity"/>
    <property type="evidence" value="ECO:0007669"/>
    <property type="project" value="UniProtKB-KW"/>
</dbReference>
<gene>
    <name evidence="2" type="primary">epsE</name>
    <name evidence="2" type="ORF">WYH_01763</name>
</gene>
<dbReference type="RefSeq" id="WP_046903521.1">
    <property type="nucleotide sequence ID" value="NZ_CP011452.2"/>
</dbReference>
<dbReference type="Proteomes" id="UP000034392">
    <property type="component" value="Chromosome"/>
</dbReference>
<dbReference type="KEGG" id="aay:WYH_01763"/>
<dbReference type="STRING" id="1267766.WYH_01763"/>
<dbReference type="Gene3D" id="3.90.550.10">
    <property type="entry name" value="Spore Coat Polysaccharide Biosynthesis Protein SpsA, Chain A"/>
    <property type="match status" value="1"/>
</dbReference>
<keyword evidence="2" id="KW-0328">Glycosyltransferase</keyword>
<dbReference type="CDD" id="cd00761">
    <property type="entry name" value="Glyco_tranf_GTA_type"/>
    <property type="match status" value="1"/>
</dbReference>
<dbReference type="EC" id="2.4.-.-" evidence="2"/>
<evidence type="ECO:0000313" key="2">
    <source>
        <dbReference type="EMBL" id="AKH42799.1"/>
    </source>
</evidence>
<dbReference type="AlphaFoldDB" id="A0A0F7KT74"/>
<proteinExistence type="predicted"/>
<accession>A0A0F7KT74</accession>
<dbReference type="InterPro" id="IPR001173">
    <property type="entry name" value="Glyco_trans_2-like"/>
</dbReference>
<dbReference type="PATRIC" id="fig|1267766.3.peg.1782"/>
<evidence type="ECO:0000259" key="1">
    <source>
        <dbReference type="Pfam" id="PF00535"/>
    </source>
</evidence>
<feature type="domain" description="Glycosyltransferase 2-like" evidence="1">
    <location>
        <begin position="8"/>
        <end position="108"/>
    </location>
</feature>